<evidence type="ECO:0000313" key="1">
    <source>
        <dbReference type="EMBL" id="MEM5535488.1"/>
    </source>
</evidence>
<proteinExistence type="predicted"/>
<dbReference type="EMBL" id="JBBMRA010000002">
    <property type="protein sequence ID" value="MEM5535488.1"/>
    <property type="molecule type" value="Genomic_DNA"/>
</dbReference>
<comment type="caution">
    <text evidence="1">The sequence shown here is derived from an EMBL/GenBank/DDBJ whole genome shotgun (WGS) entry which is preliminary data.</text>
</comment>
<reference evidence="1 2" key="1">
    <citation type="submission" date="2024-03" db="EMBL/GenBank/DDBJ databases">
        <title>Community enrichment and isolation of bacterial strains for fucoidan degradation.</title>
        <authorList>
            <person name="Sichert A."/>
        </authorList>
    </citation>
    <scope>NUCLEOTIDE SEQUENCE [LARGE SCALE GENOMIC DNA]</scope>
    <source>
        <strain evidence="1 2">AS76</strain>
    </source>
</reference>
<keyword evidence="2" id="KW-1185">Reference proteome</keyword>
<sequence length="436" mass="49405">MGAKITPRYWLLITILCTFPRYLYAADDWGDDAWGEEEKQGTAIHGFIETAVGDRVSDDTLVDDALSLAEVRARLEAETYQGALRLSGKVDLYADGVERGFDIYLREAVAEFSLTDNVDVRAGHQVLTWGTGDLLFLNDLFAKDWVSFFSGRDDEYLKAPSSSIKVSAYGETANIDFVWTPVFNSDNFISGERFSYFSPQTGTQVAAPSGKIVPDEPSETFSHGEFSARIYGRSHLLGRSSTEWALYGYRGFWKQPNGINSNNQAYFSPLTSLGASLRTNVASGIGHTELAWYNSVDDDGSNPLIPNSQIRFLMGYEQELVPKLTLGVQYYFEHILDYDALSAHDGGSIYRPDEHRELWTMRLSYRALQDNLTFNWFSFYSPTDQDYYHRPSVKYRFNDQVNLTLGGNVFGGKQKQTFFGQFEDASNLYARLRWSY</sequence>
<protein>
    <recommendedName>
        <fullName evidence="3">TIGR03016 family PEP-CTERM system-associated outer membrane protein</fullName>
    </recommendedName>
</protein>
<name>A0ABU9TPN1_9GAMM</name>
<gene>
    <name evidence="1" type="ORF">WNY58_03680</name>
</gene>
<dbReference type="RefSeq" id="WP_231902107.1">
    <property type="nucleotide sequence ID" value="NZ_JBBMRA010000002.1"/>
</dbReference>
<dbReference type="Proteomes" id="UP001449225">
    <property type="component" value="Unassembled WGS sequence"/>
</dbReference>
<evidence type="ECO:0008006" key="3">
    <source>
        <dbReference type="Google" id="ProtNLM"/>
    </source>
</evidence>
<organism evidence="1 2">
    <name type="scientific">Neptuniibacter pectenicola</name>
    <dbReference type="NCBI Taxonomy" id="1806669"/>
    <lineage>
        <taxon>Bacteria</taxon>
        <taxon>Pseudomonadati</taxon>
        <taxon>Pseudomonadota</taxon>
        <taxon>Gammaproteobacteria</taxon>
        <taxon>Oceanospirillales</taxon>
        <taxon>Oceanospirillaceae</taxon>
        <taxon>Neptuniibacter</taxon>
    </lineage>
</organism>
<evidence type="ECO:0000313" key="2">
    <source>
        <dbReference type="Proteomes" id="UP001449225"/>
    </source>
</evidence>
<accession>A0ABU9TPN1</accession>